<dbReference type="EMBL" id="CAJVCH010013491">
    <property type="protein sequence ID" value="CAG7675432.1"/>
    <property type="molecule type" value="Genomic_DNA"/>
</dbReference>
<sequence length="89" mass="9990">EVPTTAVHLIAVISSNGDQYRPEMKMFNILIVSMFSAGTGLNLQAKTPNTVLRIKILIPISESNILKFYQDDDRFAHRKGRDSRTEGGR</sequence>
<protein>
    <submittedName>
        <fullName evidence="1">Uncharacterized protein</fullName>
    </submittedName>
</protein>
<keyword evidence="2" id="KW-1185">Reference proteome</keyword>
<dbReference type="Proteomes" id="UP000708208">
    <property type="component" value="Unassembled WGS sequence"/>
</dbReference>
<accession>A0A8J2JPU1</accession>
<evidence type="ECO:0000313" key="2">
    <source>
        <dbReference type="Proteomes" id="UP000708208"/>
    </source>
</evidence>
<organism evidence="1 2">
    <name type="scientific">Allacma fusca</name>
    <dbReference type="NCBI Taxonomy" id="39272"/>
    <lineage>
        <taxon>Eukaryota</taxon>
        <taxon>Metazoa</taxon>
        <taxon>Ecdysozoa</taxon>
        <taxon>Arthropoda</taxon>
        <taxon>Hexapoda</taxon>
        <taxon>Collembola</taxon>
        <taxon>Symphypleona</taxon>
        <taxon>Sminthuridae</taxon>
        <taxon>Allacma</taxon>
    </lineage>
</organism>
<reference evidence="1" key="1">
    <citation type="submission" date="2021-06" db="EMBL/GenBank/DDBJ databases">
        <authorList>
            <person name="Hodson N. C."/>
            <person name="Mongue J. A."/>
            <person name="Jaron S. K."/>
        </authorList>
    </citation>
    <scope>NUCLEOTIDE SEQUENCE</scope>
</reference>
<feature type="non-terminal residue" evidence="1">
    <location>
        <position position="89"/>
    </location>
</feature>
<proteinExistence type="predicted"/>
<name>A0A8J2JPU1_9HEXA</name>
<dbReference type="AlphaFoldDB" id="A0A8J2JPU1"/>
<comment type="caution">
    <text evidence="1">The sequence shown here is derived from an EMBL/GenBank/DDBJ whole genome shotgun (WGS) entry which is preliminary data.</text>
</comment>
<evidence type="ECO:0000313" key="1">
    <source>
        <dbReference type="EMBL" id="CAG7675432.1"/>
    </source>
</evidence>
<gene>
    <name evidence="1" type="ORF">AFUS01_LOCUS2368</name>
</gene>